<feature type="region of interest" description="Disordered" evidence="2">
    <location>
        <begin position="155"/>
        <end position="196"/>
    </location>
</feature>
<evidence type="ECO:0000256" key="2">
    <source>
        <dbReference type="SAM" id="MobiDB-lite"/>
    </source>
</evidence>
<name>A0A9N9PXJ2_9HELO</name>
<accession>A0A9N9PXJ2</accession>
<dbReference type="OrthoDB" id="10400553at2759"/>
<keyword evidence="1" id="KW-0175">Coiled coil</keyword>
<sequence>MQYLRDAEDDHLATSYKHEFLTSCFRFHAEEPEMGYDESFIAERWEMVREEVRECDKQASRELGEILGADMSLIDRHFEISRDVEDYVPLLGYEDVLEHFSLEFLAQAYNRKLAAQEAEIEVEDSRRALTALQDLNKNAQRARQNTYSQFQTLFFTSPPRHPRRNSSPRPPPPRPIHPPHPYQRPHPRPQPLPPRAPETLALARHLRAQSTLRTLTNAHTQDLNPFHLVRQLLTLRSHAAEQEKAAEPAYRDALLENIAFLSPNGVVPWPAAVTDPLSMEELAGILEARERLSEAEFVLQHETIPGGTERVEVEEWVEERREAFWGCTRGLWDRGVEVENERVEREGVTSISDF</sequence>
<dbReference type="Proteomes" id="UP000701801">
    <property type="component" value="Unassembled WGS sequence"/>
</dbReference>
<feature type="coiled-coil region" evidence="1">
    <location>
        <begin position="106"/>
        <end position="145"/>
    </location>
</feature>
<proteinExistence type="predicted"/>
<evidence type="ECO:0000313" key="3">
    <source>
        <dbReference type="EMBL" id="CAG8978553.1"/>
    </source>
</evidence>
<dbReference type="AlphaFoldDB" id="A0A9N9PXJ2"/>
<keyword evidence="4" id="KW-1185">Reference proteome</keyword>
<evidence type="ECO:0000256" key="1">
    <source>
        <dbReference type="SAM" id="Coils"/>
    </source>
</evidence>
<comment type="caution">
    <text evidence="3">The sequence shown here is derived from an EMBL/GenBank/DDBJ whole genome shotgun (WGS) entry which is preliminary data.</text>
</comment>
<evidence type="ECO:0000313" key="4">
    <source>
        <dbReference type="Proteomes" id="UP000701801"/>
    </source>
</evidence>
<organism evidence="3 4">
    <name type="scientific">Hymenoscyphus albidus</name>
    <dbReference type="NCBI Taxonomy" id="595503"/>
    <lineage>
        <taxon>Eukaryota</taxon>
        <taxon>Fungi</taxon>
        <taxon>Dikarya</taxon>
        <taxon>Ascomycota</taxon>
        <taxon>Pezizomycotina</taxon>
        <taxon>Leotiomycetes</taxon>
        <taxon>Helotiales</taxon>
        <taxon>Helotiaceae</taxon>
        <taxon>Hymenoscyphus</taxon>
    </lineage>
</organism>
<reference evidence="3" key="1">
    <citation type="submission" date="2021-07" db="EMBL/GenBank/DDBJ databases">
        <authorList>
            <person name="Durling M."/>
        </authorList>
    </citation>
    <scope>NUCLEOTIDE SEQUENCE</scope>
</reference>
<feature type="compositionally biased region" description="Pro residues" evidence="2">
    <location>
        <begin position="168"/>
        <end position="196"/>
    </location>
</feature>
<protein>
    <submittedName>
        <fullName evidence="3">Uncharacterized protein</fullName>
    </submittedName>
</protein>
<dbReference type="EMBL" id="CAJVRM010000265">
    <property type="protein sequence ID" value="CAG8978553.1"/>
    <property type="molecule type" value="Genomic_DNA"/>
</dbReference>
<gene>
    <name evidence="3" type="ORF">HYALB_00012427</name>
</gene>